<dbReference type="PANTHER" id="PTHR43628:SF1">
    <property type="entry name" value="CHITIN SYNTHASE REGULATORY FACTOR 2-RELATED"/>
    <property type="match status" value="1"/>
</dbReference>
<feature type="region of interest" description="Disordered" evidence="1">
    <location>
        <begin position="260"/>
        <end position="298"/>
    </location>
</feature>
<dbReference type="PANTHER" id="PTHR43628">
    <property type="entry name" value="ACTIVATOR OF C KINASE PROTEIN 1-RELATED"/>
    <property type="match status" value="1"/>
</dbReference>
<protein>
    <recommendedName>
        <fullName evidence="5">Sel1 repeat family protein</fullName>
    </recommendedName>
</protein>
<dbReference type="Pfam" id="PF08238">
    <property type="entry name" value="Sel1"/>
    <property type="match status" value="4"/>
</dbReference>
<comment type="caution">
    <text evidence="3">The sequence shown here is derived from an EMBL/GenBank/DDBJ whole genome shotgun (WGS) entry which is preliminary data.</text>
</comment>
<reference evidence="3 4" key="1">
    <citation type="submission" date="2020-03" db="EMBL/GenBank/DDBJ databases">
        <title>Genomic Encyclopedia of Type Strains, Phase IV (KMG-IV): sequencing the most valuable type-strain genomes for metagenomic binning, comparative biology and taxonomic classification.</title>
        <authorList>
            <person name="Goeker M."/>
        </authorList>
    </citation>
    <scope>NUCLEOTIDE SEQUENCE [LARGE SCALE GENOMIC DNA]</scope>
    <source>
        <strain evidence="3 4">DSM 19867</strain>
    </source>
</reference>
<evidence type="ECO:0000313" key="3">
    <source>
        <dbReference type="EMBL" id="NIK87018.1"/>
    </source>
</evidence>
<dbReference type="EMBL" id="JAASRM010000001">
    <property type="protein sequence ID" value="NIK87018.1"/>
    <property type="molecule type" value="Genomic_DNA"/>
</dbReference>
<keyword evidence="4" id="KW-1185">Reference proteome</keyword>
<dbReference type="InterPro" id="IPR006597">
    <property type="entry name" value="Sel1-like"/>
</dbReference>
<evidence type="ECO:0000313" key="4">
    <source>
        <dbReference type="Proteomes" id="UP000570514"/>
    </source>
</evidence>
<sequence>MRVRNFILVGLAAGLVTGAAAFADENSPPVASGMTTTAPRCPAVKGDDPSSPKIIPNLFAAREELRLNHVQRAAAHLRPLAEDGNVEAQRELGQLLLREGCNMPTDKKGALSWLRKAAAKQDVPAQFLLGQALIYGKGGNVDEEDGAMWIKRAAKAGDARAQTMLGYLYFAGRGVKTDKKEAIAWTVKAAEQGIAVALSNLAKSYMNGDGLPKDLHQAMILISAAQQRIPPTQYQLISRLNETRYSIAHLLSVEEARAAEKEAEKWTPGPGSLAKVLTDSANWKAGDSKPSTEHDAGG</sequence>
<feature type="signal peptide" evidence="2">
    <location>
        <begin position="1"/>
        <end position="23"/>
    </location>
</feature>
<dbReference type="RefSeq" id="WP_167080236.1">
    <property type="nucleotide sequence ID" value="NZ_BAAADC010000001.1"/>
</dbReference>
<dbReference type="AlphaFoldDB" id="A0A846MU42"/>
<organism evidence="3 4">
    <name type="scientific">Rhizomicrobium palustre</name>
    <dbReference type="NCBI Taxonomy" id="189966"/>
    <lineage>
        <taxon>Bacteria</taxon>
        <taxon>Pseudomonadati</taxon>
        <taxon>Pseudomonadota</taxon>
        <taxon>Alphaproteobacteria</taxon>
        <taxon>Micropepsales</taxon>
        <taxon>Micropepsaceae</taxon>
        <taxon>Rhizomicrobium</taxon>
    </lineage>
</organism>
<dbReference type="InterPro" id="IPR011990">
    <property type="entry name" value="TPR-like_helical_dom_sf"/>
</dbReference>
<name>A0A846MU42_9PROT</name>
<evidence type="ECO:0000256" key="2">
    <source>
        <dbReference type="SAM" id="SignalP"/>
    </source>
</evidence>
<accession>A0A846MU42</accession>
<proteinExistence type="predicted"/>
<gene>
    <name evidence="3" type="ORF">FHS83_000336</name>
</gene>
<dbReference type="Gene3D" id="1.25.40.10">
    <property type="entry name" value="Tetratricopeptide repeat domain"/>
    <property type="match status" value="1"/>
</dbReference>
<evidence type="ECO:0008006" key="5">
    <source>
        <dbReference type="Google" id="ProtNLM"/>
    </source>
</evidence>
<evidence type="ECO:0000256" key="1">
    <source>
        <dbReference type="SAM" id="MobiDB-lite"/>
    </source>
</evidence>
<dbReference type="InterPro" id="IPR052945">
    <property type="entry name" value="Mitotic_Regulator"/>
</dbReference>
<dbReference type="SUPFAM" id="SSF81901">
    <property type="entry name" value="HCP-like"/>
    <property type="match status" value="1"/>
</dbReference>
<feature type="compositionally biased region" description="Basic and acidic residues" evidence="1">
    <location>
        <begin position="286"/>
        <end position="298"/>
    </location>
</feature>
<dbReference type="Proteomes" id="UP000570514">
    <property type="component" value="Unassembled WGS sequence"/>
</dbReference>
<feature type="chain" id="PRO_5032862320" description="Sel1 repeat family protein" evidence="2">
    <location>
        <begin position="24"/>
        <end position="298"/>
    </location>
</feature>
<dbReference type="SMART" id="SM00671">
    <property type="entry name" value="SEL1"/>
    <property type="match status" value="4"/>
</dbReference>
<keyword evidence="2" id="KW-0732">Signal</keyword>